<protein>
    <submittedName>
        <fullName evidence="1">C6 transcription factor</fullName>
    </submittedName>
</protein>
<keyword evidence="2" id="KW-1185">Reference proteome</keyword>
<proteinExistence type="predicted"/>
<dbReference type="Proteomes" id="UP001281614">
    <property type="component" value="Unassembled WGS sequence"/>
</dbReference>
<dbReference type="PANTHER" id="PTHR33112">
    <property type="entry name" value="DOMAIN PROTEIN, PUTATIVE-RELATED"/>
    <property type="match status" value="1"/>
</dbReference>
<accession>A0AAD9YBR9</accession>
<evidence type="ECO:0000313" key="1">
    <source>
        <dbReference type="EMBL" id="KAK2752904.1"/>
    </source>
</evidence>
<comment type="caution">
    <text evidence="1">The sequence shown here is derived from an EMBL/GenBank/DDBJ whole genome shotgun (WGS) entry which is preliminary data.</text>
</comment>
<sequence>MNSQVYQTLCQRCDSLDLDKIFAGNYETPQIVTNLGDMPHDMLSSECPLCRLLAEAVHRPFSDESLASYHDTCYFCNNVDTEASFVQGYTLFADRVSSVRWEGIGHSKVTSYLGNVLGTTIHNDGLFIKSDVKNANAAAAATPSNGPCSPATADMDVPGYGLIALKVGRMKEGRSIQAVSCHPSSTGSCCDPSCEPVKILTRAAFTIVAAAGHDSAFGLPGVSTRKRQTQAHASIGGRLLVSVIEPYSNDSKTIKWNTRAWTYQEGVFSVRQLMFGTHQVTFRCADSQKCEGLTHPSEVNTSSLRLYGLRSRSAWEHITHYSKRHLTYESDALKAITATLNDYNDKTKDAAFHAWGMPFAANLNVLDGSSPGPLTGAIFASAQAIFGYSLAWYPASDNLERRHGFPTWSWSSSRANVGFLNLPYSTPDNALMPDPEINVHFEYLDGQIISLSEYMSQKPSVQLSHYLHLEAWSVRSNLTFHPDEGRVTIYVGDEKYHLAGNIDLESLPDGDDHKLIHDLMMAKDGWEAMVVFFSPENNEGAVQPFIITLMRVEDPEKPDEEVYERIGHVSGLRLKKMPQRRDRMDEAPGKDVLDRDIQNRDVNDSRRTVGWAAKVLDDQARETQEAEEKFRKFREGLKQAGRT</sequence>
<dbReference type="PANTHER" id="PTHR33112:SF1">
    <property type="entry name" value="HETEROKARYON INCOMPATIBILITY DOMAIN-CONTAINING PROTEIN"/>
    <property type="match status" value="1"/>
</dbReference>
<organism evidence="1 2">
    <name type="scientific">Colletotrichum kahawae</name>
    <name type="common">Coffee berry disease fungus</name>
    <dbReference type="NCBI Taxonomy" id="34407"/>
    <lineage>
        <taxon>Eukaryota</taxon>
        <taxon>Fungi</taxon>
        <taxon>Dikarya</taxon>
        <taxon>Ascomycota</taxon>
        <taxon>Pezizomycotina</taxon>
        <taxon>Sordariomycetes</taxon>
        <taxon>Hypocreomycetidae</taxon>
        <taxon>Glomerellales</taxon>
        <taxon>Glomerellaceae</taxon>
        <taxon>Colletotrichum</taxon>
        <taxon>Colletotrichum gloeosporioides species complex</taxon>
    </lineage>
</organism>
<dbReference type="EMBL" id="VYYT01000245">
    <property type="protein sequence ID" value="KAK2752904.1"/>
    <property type="molecule type" value="Genomic_DNA"/>
</dbReference>
<dbReference type="AlphaFoldDB" id="A0AAD9YBR9"/>
<name>A0AAD9YBR9_COLKA</name>
<reference evidence="1" key="1">
    <citation type="submission" date="2023-02" db="EMBL/GenBank/DDBJ databases">
        <title>Colletotrichum kahawae CIFC_Que2 genome sequencing and assembly.</title>
        <authorList>
            <person name="Baroncelli R."/>
        </authorList>
    </citation>
    <scope>NUCLEOTIDE SEQUENCE</scope>
    <source>
        <strain evidence="1">CIFC_Que2</strain>
    </source>
</reference>
<evidence type="ECO:0000313" key="2">
    <source>
        <dbReference type="Proteomes" id="UP001281614"/>
    </source>
</evidence>
<gene>
    <name evidence="1" type="ORF">CKAH01_06145</name>
</gene>